<accession>A0A1E5QD87</accession>
<protein>
    <recommendedName>
        <fullName evidence="3">Prepilin-type N-terminal cleavage/methylation domain-containing protein</fullName>
    </recommendedName>
</protein>
<dbReference type="STRING" id="1781255.BH720_24325"/>
<dbReference type="EMBL" id="MJGC01000121">
    <property type="protein sequence ID" value="OEJ72628.1"/>
    <property type="molecule type" value="Genomic_DNA"/>
</dbReference>
<comment type="caution">
    <text evidence="2">The sequence shown here is derived from an EMBL/GenBank/DDBJ whole genome shotgun (WGS) entry which is preliminary data.</text>
</comment>
<dbReference type="NCBIfam" id="TIGR02532">
    <property type="entry name" value="IV_pilin_GFxxxE"/>
    <property type="match status" value="1"/>
</dbReference>
<organism evidence="2">
    <name type="scientific">Desertifilum tharense IPPAS B-1220</name>
    <dbReference type="NCBI Taxonomy" id="1781255"/>
    <lineage>
        <taxon>Bacteria</taxon>
        <taxon>Bacillati</taxon>
        <taxon>Cyanobacteriota</taxon>
        <taxon>Cyanophyceae</taxon>
        <taxon>Desertifilales</taxon>
        <taxon>Desertifilaceae</taxon>
        <taxon>Desertifilum</taxon>
    </lineage>
</organism>
<evidence type="ECO:0008006" key="3">
    <source>
        <dbReference type="Google" id="ProtNLM"/>
    </source>
</evidence>
<evidence type="ECO:0000313" key="2">
    <source>
        <dbReference type="EMBL" id="OEJ72628.1"/>
    </source>
</evidence>
<dbReference type="InterPro" id="IPR045584">
    <property type="entry name" value="Pilin-like"/>
</dbReference>
<proteinExistence type="predicted"/>
<gene>
    <name evidence="2" type="ORF">BH720_24325</name>
</gene>
<keyword evidence="1" id="KW-0472">Membrane</keyword>
<name>A0A1E5QD87_9CYAN</name>
<dbReference type="InterPro" id="IPR012902">
    <property type="entry name" value="N_methyl_site"/>
</dbReference>
<keyword evidence="1" id="KW-1133">Transmembrane helix</keyword>
<keyword evidence="1" id="KW-0812">Transmembrane</keyword>
<dbReference type="SUPFAM" id="SSF54523">
    <property type="entry name" value="Pili subunits"/>
    <property type="match status" value="1"/>
</dbReference>
<reference evidence="2" key="1">
    <citation type="submission" date="2016-09" db="EMBL/GenBank/DDBJ databases">
        <title>Draft genome of thermotolerant cyanobacterium Desertifilum sp. strain IPPAS B-1220.</title>
        <authorList>
            <person name="Sinetova M.A."/>
            <person name="Bolakhan K."/>
            <person name="Zayadan B.K."/>
            <person name="Mironov K.S."/>
            <person name="Ustinova V."/>
            <person name="Kupriyanova E.V."/>
            <person name="Sidorov R.A."/>
            <person name="Skrypnik A.N."/>
            <person name="Gogoleva N.E."/>
            <person name="Gogolev Y.V."/>
            <person name="Los D.A."/>
        </authorList>
    </citation>
    <scope>NUCLEOTIDE SEQUENCE [LARGE SCALE GENOMIC DNA]</scope>
    <source>
        <strain evidence="2">IPPAS B-1220</strain>
    </source>
</reference>
<sequence>MKNYCKLTSNLRKNSVAGFTMVELLTAIATIGVLSAIATPSWRTFVENQQLNAAQERAYYGLREAQSQAKLTKSNWQMSIRETTVEGKAIAQWTIHPVYPSNFNLHQLNTWQNFNPEVTIDPDHSTLYRHPSGINQGIWRMQFNHHGHPNGQLGRITLSSRRSKASRHRCIFTSTLIGTLRTERDRACRKT</sequence>
<dbReference type="RefSeq" id="WP_069969821.1">
    <property type="nucleotide sequence ID" value="NZ_CM124774.1"/>
</dbReference>
<feature type="transmembrane region" description="Helical" evidence="1">
    <location>
        <begin position="21"/>
        <end position="42"/>
    </location>
</feature>
<dbReference type="AlphaFoldDB" id="A0A1E5QD87"/>
<evidence type="ECO:0000256" key="1">
    <source>
        <dbReference type="SAM" id="Phobius"/>
    </source>
</evidence>
<dbReference type="Gene3D" id="3.30.700.10">
    <property type="entry name" value="Glycoprotein, Type 4 Pilin"/>
    <property type="match status" value="1"/>
</dbReference>